<protein>
    <submittedName>
        <fullName evidence="7">Tetracycline repressor protein class H</fullName>
    </submittedName>
</protein>
<dbReference type="PRINTS" id="PR00455">
    <property type="entry name" value="HTHTETR"/>
</dbReference>
<dbReference type="RefSeq" id="WP_094026675.1">
    <property type="nucleotide sequence ID" value="NZ_NGAF01000011.1"/>
</dbReference>
<gene>
    <name evidence="7" type="primary">tetR_12</name>
    <name evidence="7" type="ORF">B7C42_04930</name>
</gene>
<dbReference type="AlphaFoldDB" id="A0A231H2H2"/>
<organism evidence="7 8">
    <name type="scientific">Nocardia cerradoensis</name>
    <dbReference type="NCBI Taxonomy" id="85688"/>
    <lineage>
        <taxon>Bacteria</taxon>
        <taxon>Bacillati</taxon>
        <taxon>Actinomycetota</taxon>
        <taxon>Actinomycetes</taxon>
        <taxon>Mycobacteriales</taxon>
        <taxon>Nocardiaceae</taxon>
        <taxon>Nocardia</taxon>
    </lineage>
</organism>
<keyword evidence="3" id="KW-0804">Transcription</keyword>
<evidence type="ECO:0000313" key="8">
    <source>
        <dbReference type="Proteomes" id="UP000215506"/>
    </source>
</evidence>
<proteinExistence type="predicted"/>
<dbReference type="PANTHER" id="PTHR30055:SF151">
    <property type="entry name" value="TRANSCRIPTIONAL REGULATORY PROTEIN"/>
    <property type="match status" value="1"/>
</dbReference>
<evidence type="ECO:0000256" key="5">
    <source>
        <dbReference type="SAM" id="MobiDB-lite"/>
    </source>
</evidence>
<feature type="DNA-binding region" description="H-T-H motif" evidence="4">
    <location>
        <begin position="46"/>
        <end position="65"/>
    </location>
</feature>
<feature type="compositionally biased region" description="Pro residues" evidence="5">
    <location>
        <begin position="1"/>
        <end position="19"/>
    </location>
</feature>
<keyword evidence="1" id="KW-0805">Transcription regulation</keyword>
<feature type="region of interest" description="Disordered" evidence="5">
    <location>
        <begin position="1"/>
        <end position="22"/>
    </location>
</feature>
<dbReference type="Pfam" id="PF00440">
    <property type="entry name" value="TetR_N"/>
    <property type="match status" value="1"/>
</dbReference>
<feature type="domain" description="HTH tetR-type" evidence="6">
    <location>
        <begin position="23"/>
        <end position="83"/>
    </location>
</feature>
<accession>A0A231H2H2</accession>
<name>A0A231H2H2_9NOCA</name>
<dbReference type="InterPro" id="IPR009057">
    <property type="entry name" value="Homeodomain-like_sf"/>
</dbReference>
<dbReference type="InterPro" id="IPR001647">
    <property type="entry name" value="HTH_TetR"/>
</dbReference>
<evidence type="ECO:0000256" key="4">
    <source>
        <dbReference type="PROSITE-ProRule" id="PRU00335"/>
    </source>
</evidence>
<dbReference type="SUPFAM" id="SSF46689">
    <property type="entry name" value="Homeodomain-like"/>
    <property type="match status" value="1"/>
</dbReference>
<comment type="caution">
    <text evidence="7">The sequence shown here is derived from an EMBL/GenBank/DDBJ whole genome shotgun (WGS) entry which is preliminary data.</text>
</comment>
<evidence type="ECO:0000256" key="3">
    <source>
        <dbReference type="ARBA" id="ARBA00023163"/>
    </source>
</evidence>
<dbReference type="InterPro" id="IPR050109">
    <property type="entry name" value="HTH-type_TetR-like_transc_reg"/>
</dbReference>
<dbReference type="EMBL" id="NGAF01000011">
    <property type="protein sequence ID" value="OXR43044.1"/>
    <property type="molecule type" value="Genomic_DNA"/>
</dbReference>
<sequence>MPKPSHPASPAPSGSPGPSQPERLTRAAIVDTAIALADADGIDGLSMRRIAERMGVGAMSLYRHVPNKDALLADMTDEVARRYPYPAPEAGWTWRDRVRAAADIDWQLYRLHPWVLFTFAVPRYNFGPHSLACLGWLTEGLLELTDDRREATAMALEVWSYMAGVALQQVSATILAAREDEHDESSGLTALLEGTPRWPSPPALAPLEGTGLGDLLDPVRQLHSGLAAMCDGFAARHGRRGAQ</sequence>
<keyword evidence="8" id="KW-1185">Reference proteome</keyword>
<dbReference type="GO" id="GO:0000976">
    <property type="term" value="F:transcription cis-regulatory region binding"/>
    <property type="evidence" value="ECO:0007669"/>
    <property type="project" value="TreeGrafter"/>
</dbReference>
<dbReference type="Proteomes" id="UP000215506">
    <property type="component" value="Unassembled WGS sequence"/>
</dbReference>
<dbReference type="SUPFAM" id="SSF48498">
    <property type="entry name" value="Tetracyclin repressor-like, C-terminal domain"/>
    <property type="match status" value="1"/>
</dbReference>
<evidence type="ECO:0000256" key="1">
    <source>
        <dbReference type="ARBA" id="ARBA00023015"/>
    </source>
</evidence>
<reference evidence="7 8" key="1">
    <citation type="submission" date="2017-07" db="EMBL/GenBank/DDBJ databases">
        <title>First draft Genome Sequence of Nocardia cerradoensis isolated from human infection.</title>
        <authorList>
            <person name="Carrasco G."/>
        </authorList>
    </citation>
    <scope>NUCLEOTIDE SEQUENCE [LARGE SCALE GENOMIC DNA]</scope>
    <source>
        <strain evidence="7 8">CNM20130759</strain>
    </source>
</reference>
<dbReference type="InterPro" id="IPR036271">
    <property type="entry name" value="Tet_transcr_reg_TetR-rel_C_sf"/>
</dbReference>
<evidence type="ECO:0000313" key="7">
    <source>
        <dbReference type="EMBL" id="OXR43044.1"/>
    </source>
</evidence>
<evidence type="ECO:0000259" key="6">
    <source>
        <dbReference type="PROSITE" id="PS50977"/>
    </source>
</evidence>
<keyword evidence="2 4" id="KW-0238">DNA-binding</keyword>
<evidence type="ECO:0000256" key="2">
    <source>
        <dbReference type="ARBA" id="ARBA00023125"/>
    </source>
</evidence>
<dbReference type="Gene3D" id="1.10.357.10">
    <property type="entry name" value="Tetracycline Repressor, domain 2"/>
    <property type="match status" value="1"/>
</dbReference>
<dbReference type="GO" id="GO:0003700">
    <property type="term" value="F:DNA-binding transcription factor activity"/>
    <property type="evidence" value="ECO:0007669"/>
    <property type="project" value="TreeGrafter"/>
</dbReference>
<dbReference type="PROSITE" id="PS50977">
    <property type="entry name" value="HTH_TETR_2"/>
    <property type="match status" value="1"/>
</dbReference>
<dbReference type="PANTHER" id="PTHR30055">
    <property type="entry name" value="HTH-TYPE TRANSCRIPTIONAL REGULATOR RUTR"/>
    <property type="match status" value="1"/>
</dbReference>